<name>A0ACC2ANC8_DIPCM</name>
<gene>
    <name evidence="1" type="ORF">O6H91_20G014700</name>
</gene>
<evidence type="ECO:0000313" key="2">
    <source>
        <dbReference type="Proteomes" id="UP001162992"/>
    </source>
</evidence>
<evidence type="ECO:0000313" key="1">
    <source>
        <dbReference type="EMBL" id="KAJ7518911.1"/>
    </source>
</evidence>
<comment type="caution">
    <text evidence="1">The sequence shown here is derived from an EMBL/GenBank/DDBJ whole genome shotgun (WGS) entry which is preliminary data.</text>
</comment>
<protein>
    <submittedName>
        <fullName evidence="1">Uncharacterized protein</fullName>
    </submittedName>
</protein>
<dbReference type="EMBL" id="CM055111">
    <property type="protein sequence ID" value="KAJ7518911.1"/>
    <property type="molecule type" value="Genomic_DNA"/>
</dbReference>
<keyword evidence="2" id="KW-1185">Reference proteome</keyword>
<dbReference type="Proteomes" id="UP001162992">
    <property type="component" value="Chromosome 20"/>
</dbReference>
<proteinExistence type="predicted"/>
<organism evidence="1 2">
    <name type="scientific">Diphasiastrum complanatum</name>
    <name type="common">Issler's clubmoss</name>
    <name type="synonym">Lycopodium complanatum</name>
    <dbReference type="NCBI Taxonomy" id="34168"/>
    <lineage>
        <taxon>Eukaryota</taxon>
        <taxon>Viridiplantae</taxon>
        <taxon>Streptophyta</taxon>
        <taxon>Embryophyta</taxon>
        <taxon>Tracheophyta</taxon>
        <taxon>Lycopodiopsida</taxon>
        <taxon>Lycopodiales</taxon>
        <taxon>Lycopodiaceae</taxon>
        <taxon>Lycopodioideae</taxon>
        <taxon>Diphasiastrum</taxon>
    </lineage>
</organism>
<accession>A0ACC2ANC8</accession>
<sequence length="2631" mass="294404">MEAEHCRPAVDKLYNLHPSVCISGEQSQALFPELRILEDDHELSKGKENRHFFQGVDAIHTSSSVGDEIPSEQENVNKYASFHGTGRFDSLCKPSAVDSECGKIHSAKAVPDMPSLKFSVAVQVSGMNNIVPHEQTGGSRVKGRRASRWDCGPKEANQNSSSELRNRAPDTHLEATTVTQEISRILESRAPNGQINSLQYTDLGKYENSKNSSRTEIAARGQQSEYMDGDAFTGSASLCLEVSKSCGGNEGFKDRAPSQRDHTTNRGIYGRRSSRCNVVGAPVHIGRNSDSSRHNLSRRYRGRDHLTSSKYSSERKISRNSSETFVQRKGNGRYDEWFSRGGIEYRSYRSDNHSKKDWRQGGSFGSQLSAVNRADERREKKTVQNNAATGDSVSRTFTSQLPCKVSFTTLENTQLMHNVSEATAGEEYSDKQSQKAGWVYLDNDGLLQGPMELAALKVLHESGRLKSDHMVKKHMSNEWVTLEHAESPKDQKQLRGRLDSTLRKELQVDILERCLSTNGAHGDVSVDEHLRGVATHFADCEKNTVYACTGKCNRDYLHSDSGSTHNLLDFHIDERVDRLMQGFTLIPGKEKEIVSEALSAARQMKLDDRVLFQNDDLSPQSHGGFSPFGNPWKEGDFCGDALSFEGLGFDVNALCEPSTKTFVAVEVQEVSIPVLVTCSDATPLEHRIDFRQLTLRGGDWKLVYPFETLPQGQMDTNVGFEKSIGRKVVLKNGQPLCDFEKSGLPDPRKRFQESSNAVDSCAQLKIDLPPWVHAIIEEKLQSTDRLEHSFEHKGEAYSVKQRDLTFKSHCSSFSHHASSKSEMSPHTGNLGSKSASRAFNNLLGSGTTTSVGLGHLNQKSLKGPVVKAGTIHVAPGNEQLSSLNKDIAEVRKCSSTAVLRTCSTGALSCKSGSTREQIIEHHNGGPEKVDTGLVENCDLRSGSGNPISHVQVDGKVMVFENTIGEVDFQHGDWFYLDGTGNEVGPFSFAQLQAKVEDGMLPEGMSVYQRSDAIWIPLFAPNMAVQRLEAPRLPVVDHEVHDNISSPGPPGVGREPLPYQSQSLFSSAVTPSSDLPRSLQGSQTILHGRTHVNSSHPSMAQFHLISDVEDGINCSSSQGHSSVLNLPNWPWDVQKVHPSFMGFARGRLHEFVLRHYRSHLLPATLHECLEAWLQGKRMCETINMLPSPNAVNVSASLLTEPHSRKLLESDMPDLFPALPDKALRNIQHHKSTSGSPSGVNSKYAEENTSKVPPTNVMVGDSKRRLEPVVESEDEKSRQRRPVKRRRLLHLQDLGGDSGHEPSMSHPTDHPMLFNEKVADSKSMVQVEPCWGNLPEKLLRRIYHCFLGDLKSLACAGATCKVWRKAAQAFRKEISNVDLSLSGVSCTDAVLHSLAKFGGNFTRISLRGCTMVSSTALKCLLHACPSIIAVDITGCDQFQKLMKSFAQIEWFSSSSESKSSSVGTISSLDRDDHYKMKSLKSIGEKRDFISKISDVEITEFPFKRAKLEATEDARTPGPVDVDVTCLTDQGSQSFSNDDICKEVKTFDRDSIVKLGLESANPKAAQSKNGSKGYPFHNKGKLQSRSSNTMHKVEGKRRMKGAQPSRAEKCAYPKWKGELLGRNGAASPVQGDKLLEKEFASILKAVVDADSNKFFFHTGVSDGKGSTMNGRYMDFLTIEKKLNGGHYCMDKEGFKSFKEDLFLLCRSAFHLNVKSSYRLNARSSPLATAASEIFKTAHRMVKALENSLCDASPHESQAEGKMSNIIPSAKSRRKSQGGYSSFNSGVKGHRRDVGGVKGKTGASKKKSMSSSIYLDMESDWEFREEEGRRFTKNSSKNWSDSDTEISDEDVPEDDSEEDSEGFHGSDSEGDDLREEESDDIYDSRSLEMGIREWGARMTKAAMVPPITRKYEVIEDYTIVIDQPEVDRKMRLEMPEDYLEKLQAARETKGGEYSHLDIPELKEYRPRKRLGEEVVEQEVYGIEPYTYNLLMDTMPKNTLEFSEKQKHQYIEEGLLRTLNEEASHYTGTRKAPMEYPLISVVQKMSLDAQRANNRSLHVFCQGLLSNMQKRPKDKYVAYRKGLGVVCNTQGGFQKDDFVVEFLGEVYPAWRWYEKQDAIRSLQKKERDSATEFYNIMLERPKGDAGGYDLVVVDAMHKANYASRICHSCQPNCEAKVTAVNGRYTIGVYTLRPVLYGEELTFDYNSVTESKEEWKISICLCGSHVCRGSYLNLTGAGTFEEVMKRCHGLLDRHHMLLEACGDGEVTQHEWNEMKQAGVGTCMLSGLPNWAIKYTARLVGFINLERTLLPEEMMKANQKKKRELGSHAYYELERLDAEIQADGVYNNRLQNLAITLDKVRYVLTKLYNEPCKAPPPLRRLESKELVNLLWTGEGSVVGDLLHSIAPHVSREDFLAFERKVRIHDPDESKNVESNLRHSLFWLRDKLRSLSSSCVCRHDAAADIIHLYACTKYFFTSQEYNSYDSPAISLNSLDLGPRHSYGLGTGVQYWSKTYGKDYVLGQLIYWYKQDAADPGSSLAKARRGCLVLPDVSSCYSKTVQQDFRRGYGSRKLVEMIAYMEQRPQKQWPKAEFWKFKSNGGLFGSPMLDSVRTSSRLNPDMLRWLRTRPAVFEGPWDEL</sequence>
<reference evidence="2" key="1">
    <citation type="journal article" date="2024" name="Proc. Natl. Acad. Sci. U.S.A.">
        <title>Extraordinary preservation of gene collinearity over three hundred million years revealed in homosporous lycophytes.</title>
        <authorList>
            <person name="Li C."/>
            <person name="Wickell D."/>
            <person name="Kuo L.Y."/>
            <person name="Chen X."/>
            <person name="Nie B."/>
            <person name="Liao X."/>
            <person name="Peng D."/>
            <person name="Ji J."/>
            <person name="Jenkins J."/>
            <person name="Williams M."/>
            <person name="Shu S."/>
            <person name="Plott C."/>
            <person name="Barry K."/>
            <person name="Rajasekar S."/>
            <person name="Grimwood J."/>
            <person name="Han X."/>
            <person name="Sun S."/>
            <person name="Hou Z."/>
            <person name="He W."/>
            <person name="Dai G."/>
            <person name="Sun C."/>
            <person name="Schmutz J."/>
            <person name="Leebens-Mack J.H."/>
            <person name="Li F.W."/>
            <person name="Wang L."/>
        </authorList>
    </citation>
    <scope>NUCLEOTIDE SEQUENCE [LARGE SCALE GENOMIC DNA]</scope>
    <source>
        <strain evidence="2">cv. PW_Plant_1</strain>
    </source>
</reference>